<protein>
    <submittedName>
        <fullName evidence="3">SPOR domain-containing protein</fullName>
    </submittedName>
</protein>
<dbReference type="GO" id="GO:0042834">
    <property type="term" value="F:peptidoglycan binding"/>
    <property type="evidence" value="ECO:0007669"/>
    <property type="project" value="InterPro"/>
</dbReference>
<feature type="transmembrane region" description="Helical" evidence="1">
    <location>
        <begin position="20"/>
        <end position="39"/>
    </location>
</feature>
<organism evidence="3 4">
    <name type="scientific">Candidatus Aphodomorpha intestinavium</name>
    <dbReference type="NCBI Taxonomy" id="2840672"/>
    <lineage>
        <taxon>Bacteria</taxon>
        <taxon>Bacillati</taxon>
        <taxon>Bacillota</taxon>
        <taxon>Clostridia</taxon>
        <taxon>Eubacteriales</taxon>
        <taxon>Candidatus Aphodomorpha</taxon>
    </lineage>
</organism>
<comment type="caution">
    <text evidence="3">The sequence shown here is derived from an EMBL/GenBank/DDBJ whole genome shotgun (WGS) entry which is preliminary data.</text>
</comment>
<dbReference type="Pfam" id="PF05036">
    <property type="entry name" value="SPOR"/>
    <property type="match status" value="1"/>
</dbReference>
<dbReference type="InterPro" id="IPR007730">
    <property type="entry name" value="SPOR-like_dom"/>
</dbReference>
<reference evidence="3" key="1">
    <citation type="submission" date="2020-10" db="EMBL/GenBank/DDBJ databases">
        <authorList>
            <person name="Gilroy R."/>
        </authorList>
    </citation>
    <scope>NUCLEOTIDE SEQUENCE</scope>
    <source>
        <strain evidence="3">ChiGjej2B2-16831</strain>
    </source>
</reference>
<feature type="domain" description="SPOR" evidence="2">
    <location>
        <begin position="84"/>
        <end position="159"/>
    </location>
</feature>
<dbReference type="Gene3D" id="3.30.70.1070">
    <property type="entry name" value="Sporulation related repeat"/>
    <property type="match status" value="1"/>
</dbReference>
<reference evidence="3" key="2">
    <citation type="journal article" date="2021" name="PeerJ">
        <title>Extensive microbial diversity within the chicken gut microbiome revealed by metagenomics and culture.</title>
        <authorList>
            <person name="Gilroy R."/>
            <person name="Ravi A."/>
            <person name="Getino M."/>
            <person name="Pursley I."/>
            <person name="Horton D.L."/>
            <person name="Alikhan N.F."/>
            <person name="Baker D."/>
            <person name="Gharbi K."/>
            <person name="Hall N."/>
            <person name="Watson M."/>
            <person name="Adriaenssens E.M."/>
            <person name="Foster-Nyarko E."/>
            <person name="Jarju S."/>
            <person name="Secka A."/>
            <person name="Antonio M."/>
            <person name="Oren A."/>
            <person name="Chaudhuri R.R."/>
            <person name="La Ragione R."/>
            <person name="Hildebrand F."/>
            <person name="Pallen M.J."/>
        </authorList>
    </citation>
    <scope>NUCLEOTIDE SEQUENCE</scope>
    <source>
        <strain evidence="3">ChiGjej2B2-16831</strain>
    </source>
</reference>
<evidence type="ECO:0000256" key="1">
    <source>
        <dbReference type="SAM" id="Phobius"/>
    </source>
</evidence>
<keyword evidence="1" id="KW-1133">Transmembrane helix</keyword>
<evidence type="ECO:0000259" key="2">
    <source>
        <dbReference type="PROSITE" id="PS51724"/>
    </source>
</evidence>
<dbReference type="AlphaFoldDB" id="A0A9D1N4P7"/>
<accession>A0A9D1N4P7</accession>
<sequence>MEYRRRRRRPYGARRQRGTLLGAVLCVLLVSAAVVYLVGLSDAGSWIAAHVVAPVFRTLGVGGGGDGGEDADAAAQSASRLLELPQLRCYALQMGVYASETNAENQSVALQAAGAGGYILQEGDRYRVLAAAYTSEEDLQTVRAQLEQEGLESASHVIESLPCRLVVTGTDAQAAALTDVLDGLIALSDQLSELAVAFDREQRTIESARSSLAAMARTVEQYLVDVAALTAGQPVLASLSDCCRSILAQFEKADALPQDDRAAFTAYLKYTCIQCAAAYCAFCEAVAALGEGGTV</sequence>
<dbReference type="EMBL" id="DVNZ01000190">
    <property type="protein sequence ID" value="HIU94699.1"/>
    <property type="molecule type" value="Genomic_DNA"/>
</dbReference>
<dbReference type="SUPFAM" id="SSF110997">
    <property type="entry name" value="Sporulation related repeat"/>
    <property type="match status" value="1"/>
</dbReference>
<dbReference type="PROSITE" id="PS51724">
    <property type="entry name" value="SPOR"/>
    <property type="match status" value="1"/>
</dbReference>
<name>A0A9D1N4P7_9FIRM</name>
<proteinExistence type="predicted"/>
<dbReference type="Proteomes" id="UP000824128">
    <property type="component" value="Unassembled WGS sequence"/>
</dbReference>
<keyword evidence="1" id="KW-0472">Membrane</keyword>
<gene>
    <name evidence="3" type="ORF">IAD24_06010</name>
</gene>
<keyword evidence="1" id="KW-0812">Transmembrane</keyword>
<evidence type="ECO:0000313" key="4">
    <source>
        <dbReference type="Proteomes" id="UP000824128"/>
    </source>
</evidence>
<evidence type="ECO:0000313" key="3">
    <source>
        <dbReference type="EMBL" id="HIU94699.1"/>
    </source>
</evidence>
<dbReference type="InterPro" id="IPR036680">
    <property type="entry name" value="SPOR-like_sf"/>
</dbReference>